<protein>
    <submittedName>
        <fullName evidence="1">Uncharacterized protein</fullName>
    </submittedName>
</protein>
<reference evidence="1" key="1">
    <citation type="journal article" date="2015" name="Nature">
        <title>Complex archaea that bridge the gap between prokaryotes and eukaryotes.</title>
        <authorList>
            <person name="Spang A."/>
            <person name="Saw J.H."/>
            <person name="Jorgensen S.L."/>
            <person name="Zaremba-Niedzwiedzka K."/>
            <person name="Martijn J."/>
            <person name="Lind A.E."/>
            <person name="van Eijk R."/>
            <person name="Schleper C."/>
            <person name="Guy L."/>
            <person name="Ettema T.J."/>
        </authorList>
    </citation>
    <scope>NUCLEOTIDE SEQUENCE</scope>
</reference>
<dbReference type="AlphaFoldDB" id="A0A0F9PW90"/>
<organism evidence="1">
    <name type="scientific">marine sediment metagenome</name>
    <dbReference type="NCBI Taxonomy" id="412755"/>
    <lineage>
        <taxon>unclassified sequences</taxon>
        <taxon>metagenomes</taxon>
        <taxon>ecological metagenomes</taxon>
    </lineage>
</organism>
<sequence length="145" mass="15985">MAKKLPTADAFAEKWNRRIKASTPDIRAGLEGVEEAPTLAAVAKKDKFKTRLMEAIDNGKWEAGLRRVSLEEWRSAAINKGVPRIAAGADEAQGKVQEFAAEILPHIASGQAAVNKLPDFTIEDSINRVGTFMRHMSNFKRGRRA</sequence>
<name>A0A0F9PW90_9ZZZZ</name>
<proteinExistence type="predicted"/>
<comment type="caution">
    <text evidence="1">The sequence shown here is derived from an EMBL/GenBank/DDBJ whole genome shotgun (WGS) entry which is preliminary data.</text>
</comment>
<accession>A0A0F9PW90</accession>
<evidence type="ECO:0000313" key="1">
    <source>
        <dbReference type="EMBL" id="KKN35890.1"/>
    </source>
</evidence>
<gene>
    <name evidence="1" type="ORF">LCGC14_0778940</name>
</gene>
<dbReference type="EMBL" id="LAZR01002003">
    <property type="protein sequence ID" value="KKN35890.1"/>
    <property type="molecule type" value="Genomic_DNA"/>
</dbReference>